<dbReference type="PANTHER" id="PTHR24126">
    <property type="entry name" value="ANKYRIN REPEAT, PH AND SEC7 DOMAIN CONTAINING PROTEIN SECG-RELATED"/>
    <property type="match status" value="1"/>
</dbReference>
<dbReference type="PROSITE" id="PS50088">
    <property type="entry name" value="ANK_REPEAT"/>
    <property type="match status" value="5"/>
</dbReference>
<dbReference type="Gene3D" id="1.25.40.20">
    <property type="entry name" value="Ankyrin repeat-containing domain"/>
    <property type="match status" value="2"/>
</dbReference>
<dbReference type="InterPro" id="IPR002110">
    <property type="entry name" value="Ankyrin_rpt"/>
</dbReference>
<dbReference type="Pfam" id="PF12796">
    <property type="entry name" value="Ank_2"/>
    <property type="match status" value="1"/>
</dbReference>
<evidence type="ECO:0000313" key="5">
    <source>
        <dbReference type="EMBL" id="KAK4456158.1"/>
    </source>
</evidence>
<feature type="compositionally biased region" description="Polar residues" evidence="4">
    <location>
        <begin position="185"/>
        <end position="194"/>
    </location>
</feature>
<feature type="compositionally biased region" description="Basic and acidic residues" evidence="4">
    <location>
        <begin position="738"/>
        <end position="753"/>
    </location>
</feature>
<feature type="compositionally biased region" description="Acidic residues" evidence="4">
    <location>
        <begin position="723"/>
        <end position="734"/>
    </location>
</feature>
<proteinExistence type="predicted"/>
<name>A0AAV9H6R0_9PEZI</name>
<dbReference type="SMART" id="SM00248">
    <property type="entry name" value="ANK"/>
    <property type="match status" value="7"/>
</dbReference>
<evidence type="ECO:0000256" key="2">
    <source>
        <dbReference type="ARBA" id="ARBA00023043"/>
    </source>
</evidence>
<dbReference type="PROSITE" id="PS50297">
    <property type="entry name" value="ANK_REP_REGION"/>
    <property type="match status" value="5"/>
</dbReference>
<keyword evidence="6" id="KW-1185">Reference proteome</keyword>
<organism evidence="5 6">
    <name type="scientific">Podospora aff. communis PSN243</name>
    <dbReference type="NCBI Taxonomy" id="3040156"/>
    <lineage>
        <taxon>Eukaryota</taxon>
        <taxon>Fungi</taxon>
        <taxon>Dikarya</taxon>
        <taxon>Ascomycota</taxon>
        <taxon>Pezizomycotina</taxon>
        <taxon>Sordariomycetes</taxon>
        <taxon>Sordariomycetidae</taxon>
        <taxon>Sordariales</taxon>
        <taxon>Podosporaceae</taxon>
        <taxon>Podospora</taxon>
    </lineage>
</organism>
<protein>
    <submittedName>
        <fullName evidence="5">Ankyrin repeat-containing domain protein</fullName>
    </submittedName>
</protein>
<reference evidence="5" key="1">
    <citation type="journal article" date="2023" name="Mol. Phylogenet. Evol.">
        <title>Genome-scale phylogeny and comparative genomics of the fungal order Sordariales.</title>
        <authorList>
            <person name="Hensen N."/>
            <person name="Bonometti L."/>
            <person name="Westerberg I."/>
            <person name="Brannstrom I.O."/>
            <person name="Guillou S."/>
            <person name="Cros-Aarteil S."/>
            <person name="Calhoun S."/>
            <person name="Haridas S."/>
            <person name="Kuo A."/>
            <person name="Mondo S."/>
            <person name="Pangilinan J."/>
            <person name="Riley R."/>
            <person name="LaButti K."/>
            <person name="Andreopoulos B."/>
            <person name="Lipzen A."/>
            <person name="Chen C."/>
            <person name="Yan M."/>
            <person name="Daum C."/>
            <person name="Ng V."/>
            <person name="Clum A."/>
            <person name="Steindorff A."/>
            <person name="Ohm R.A."/>
            <person name="Martin F."/>
            <person name="Silar P."/>
            <person name="Natvig D.O."/>
            <person name="Lalanne C."/>
            <person name="Gautier V."/>
            <person name="Ament-Velasquez S.L."/>
            <person name="Kruys A."/>
            <person name="Hutchinson M.I."/>
            <person name="Powell A.J."/>
            <person name="Barry K."/>
            <person name="Miller A.N."/>
            <person name="Grigoriev I.V."/>
            <person name="Debuchy R."/>
            <person name="Gladieux P."/>
            <person name="Hiltunen Thoren M."/>
            <person name="Johannesson H."/>
        </authorList>
    </citation>
    <scope>NUCLEOTIDE SEQUENCE</scope>
    <source>
        <strain evidence="5">PSN243</strain>
    </source>
</reference>
<feature type="repeat" description="ANK" evidence="3">
    <location>
        <begin position="609"/>
        <end position="641"/>
    </location>
</feature>
<dbReference type="InterPro" id="IPR036770">
    <property type="entry name" value="Ankyrin_rpt-contain_sf"/>
</dbReference>
<evidence type="ECO:0000256" key="3">
    <source>
        <dbReference type="PROSITE-ProRule" id="PRU00023"/>
    </source>
</evidence>
<feature type="repeat" description="ANK" evidence="3">
    <location>
        <begin position="575"/>
        <end position="608"/>
    </location>
</feature>
<accession>A0AAV9H6R0</accession>
<evidence type="ECO:0000313" key="6">
    <source>
        <dbReference type="Proteomes" id="UP001321760"/>
    </source>
</evidence>
<feature type="region of interest" description="Disordered" evidence="4">
    <location>
        <begin position="717"/>
        <end position="753"/>
    </location>
</feature>
<feature type="repeat" description="ANK" evidence="3">
    <location>
        <begin position="541"/>
        <end position="573"/>
    </location>
</feature>
<feature type="repeat" description="ANK" evidence="3">
    <location>
        <begin position="365"/>
        <end position="397"/>
    </location>
</feature>
<dbReference type="Pfam" id="PF00023">
    <property type="entry name" value="Ank"/>
    <property type="match status" value="2"/>
</dbReference>
<dbReference type="Proteomes" id="UP001321760">
    <property type="component" value="Unassembled WGS sequence"/>
</dbReference>
<reference evidence="5" key="2">
    <citation type="submission" date="2023-05" db="EMBL/GenBank/DDBJ databases">
        <authorList>
            <consortium name="Lawrence Berkeley National Laboratory"/>
            <person name="Steindorff A."/>
            <person name="Hensen N."/>
            <person name="Bonometti L."/>
            <person name="Westerberg I."/>
            <person name="Brannstrom I.O."/>
            <person name="Guillou S."/>
            <person name="Cros-Aarteil S."/>
            <person name="Calhoun S."/>
            <person name="Haridas S."/>
            <person name="Kuo A."/>
            <person name="Mondo S."/>
            <person name="Pangilinan J."/>
            <person name="Riley R."/>
            <person name="Labutti K."/>
            <person name="Andreopoulos B."/>
            <person name="Lipzen A."/>
            <person name="Chen C."/>
            <person name="Yanf M."/>
            <person name="Daum C."/>
            <person name="Ng V."/>
            <person name="Clum A."/>
            <person name="Ohm R."/>
            <person name="Martin F."/>
            <person name="Silar P."/>
            <person name="Natvig D."/>
            <person name="Lalanne C."/>
            <person name="Gautier V."/>
            <person name="Ament-Velasquez S.L."/>
            <person name="Kruys A."/>
            <person name="Hutchinson M.I."/>
            <person name="Powell A.J."/>
            <person name="Barry K."/>
            <person name="Miller A.N."/>
            <person name="Grigoriev I.V."/>
            <person name="Debuchy R."/>
            <person name="Gladieux P."/>
            <person name="Thoren M.H."/>
            <person name="Johannesson H."/>
        </authorList>
    </citation>
    <scope>NUCLEOTIDE SEQUENCE</scope>
    <source>
        <strain evidence="5">PSN243</strain>
    </source>
</reference>
<keyword evidence="1" id="KW-0677">Repeat</keyword>
<feature type="repeat" description="ANK" evidence="3">
    <location>
        <begin position="473"/>
        <end position="505"/>
    </location>
</feature>
<gene>
    <name evidence="5" type="ORF">QBC34DRAFT_419902</name>
</gene>
<sequence length="753" mass="82883">MEAASIHGYQHDRNQMDPFTVVGTLGATVNILEGSVRLSHGLLKTIRTWKNAPDEILTLNNTIAVLSVLLERVKETCLIMQQSDHDSGTSKFHDALDYQLRASELSLTKLIGYAEQLVTDRKATQRARWIKLRSAVKDETRRIQEVHYTIDSILTSYIAGSVTQTHQDIQLVVTEIQSLKVGASSVRSPSTPTDAQDEKSGEVMNRESLSLLSNGAGHWQEPVAVQTQYLVARCSISCPCQCHSSTGAPGLNLSPFGSLVGSLFVSYFGSLDGRHVKCDKSTCRNRGRSYVEVTYVFPRWMMHYSLHAAISKKATGGPTFGLILRRRVEAQMGSTHFSVQSGNYGLLRESLERDRESVNDVFFVDGSTALFVAVGFRRADHAQILLAYGADADVENDKGMSPRQAATLEVLANTAPQATLEQWRRLFPISRYIEDLDFPHATLIITEQRFGDLESALRGLPDWQNSISSYDRAGYTPICWAARRGNVAAVRTLLRLGADVNMATLGNKLTPLMISLTSINWRECFQLLLSNGADPSRTDAYGRTAFHWACSSGRLAAVKQMLRAGVAVDDETVPWGFTGLKYAVGAGGFVDVARFLLDHGADVNHRSPDDDTPLSLAMIYKSHDCLQLLLGRGADYSTVDHTDGSTVLHFAAVSDAETMRILAAHNMRGLDLSVKNKAGQTARQCFEARSDIEKDLRDAFEMLVDSVVAANQTLHALPSDRDSEGEEVESDDAFSDALEYHVDTKEPVEVPSS</sequence>
<feature type="region of interest" description="Disordered" evidence="4">
    <location>
        <begin position="183"/>
        <end position="202"/>
    </location>
</feature>
<evidence type="ECO:0000256" key="4">
    <source>
        <dbReference type="SAM" id="MobiDB-lite"/>
    </source>
</evidence>
<evidence type="ECO:0000256" key="1">
    <source>
        <dbReference type="ARBA" id="ARBA00022737"/>
    </source>
</evidence>
<dbReference type="PRINTS" id="PR01415">
    <property type="entry name" value="ANKYRIN"/>
</dbReference>
<keyword evidence="2 3" id="KW-0040">ANK repeat</keyword>
<dbReference type="EMBL" id="MU865913">
    <property type="protein sequence ID" value="KAK4456158.1"/>
    <property type="molecule type" value="Genomic_DNA"/>
</dbReference>
<comment type="caution">
    <text evidence="5">The sequence shown here is derived from an EMBL/GenBank/DDBJ whole genome shotgun (WGS) entry which is preliminary data.</text>
</comment>
<dbReference type="SUPFAM" id="SSF48403">
    <property type="entry name" value="Ankyrin repeat"/>
    <property type="match status" value="1"/>
</dbReference>
<dbReference type="AlphaFoldDB" id="A0AAV9H6R0"/>